<sequence length="59" mass="6984">MTYGNSESDVAKYMFMIMLRSKYFKEHLMTNWQGAPYPYDHGLSLDTWNAMRDKVNSIV</sequence>
<dbReference type="GeneID" id="8684449"/>
<name>C8ZKJ6_9CAUD</name>
<keyword evidence="2" id="KW-1185">Reference proteome</keyword>
<proteinExistence type="predicted"/>
<dbReference type="OrthoDB" id="38684at10239"/>
<dbReference type="KEGG" id="vg:8684449"/>
<dbReference type="Proteomes" id="UP000002615">
    <property type="component" value="Segment"/>
</dbReference>
<organism evidence="1 2">
    <name type="scientific">Pseudomonas phage LUZ7</name>
    <dbReference type="NCBI Taxonomy" id="655097"/>
    <lineage>
        <taxon>Viruses</taxon>
        <taxon>Duplodnaviria</taxon>
        <taxon>Heunggongvirae</taxon>
        <taxon>Uroviricota</taxon>
        <taxon>Caudoviricetes</taxon>
        <taxon>Schitoviridae</taxon>
        <taxon>Migulavirinae</taxon>
        <taxon>Luzseptimavirus</taxon>
        <taxon>Luzseptimavirus LUZ7</taxon>
    </lineage>
</organism>
<accession>C8ZKJ6</accession>
<dbReference type="EMBL" id="FN422398">
    <property type="protein sequence ID" value="CAZ66238.1"/>
    <property type="molecule type" value="Genomic_DNA"/>
</dbReference>
<evidence type="ECO:0000313" key="2">
    <source>
        <dbReference type="Proteomes" id="UP000002615"/>
    </source>
</evidence>
<evidence type="ECO:0000313" key="1">
    <source>
        <dbReference type="EMBL" id="CAZ66238.1"/>
    </source>
</evidence>
<reference evidence="2" key="1">
    <citation type="journal article" date="2010" name="Virology">
        <title>Molecular and physiological analysis of three Pseudomonas aeruginosa phages belonging to the "N4-like viruses".</title>
        <authorList>
            <person name="Ceyssens P.J."/>
            <person name="Brabban A."/>
            <person name="Rogge L."/>
            <person name="Lewis M.S."/>
            <person name="Pickard D."/>
            <person name="Goulding D."/>
            <person name="Dougan G."/>
            <person name="Nob en J.P."/>
            <person name="Kropinski A."/>
            <person name="Kutter E."/>
            <person name="Lavigne R."/>
        </authorList>
    </citation>
    <scope>NUCLEOTIDE SEQUENCE [LARGE SCALE GENOMIC DNA]</scope>
</reference>
<dbReference type="RefSeq" id="YP_003358379.1">
    <property type="nucleotide sequence ID" value="NC_013691.1"/>
</dbReference>
<protein>
    <submittedName>
        <fullName evidence="1">Uncharacterized protein</fullName>
    </submittedName>
</protein>